<dbReference type="RefSeq" id="WP_008301624.1">
    <property type="nucleotide sequence ID" value="NZ_AEXL02000161.1"/>
</dbReference>
<dbReference type="AlphaFoldDB" id="I3CZY3"/>
<gene>
    <name evidence="1" type="ORF">BD31_I0786</name>
</gene>
<evidence type="ECO:0000313" key="2">
    <source>
        <dbReference type="Proteomes" id="UP000003423"/>
    </source>
</evidence>
<dbReference type="PATRIC" id="fig|859350.6.peg.1924"/>
<keyword evidence="2" id="KW-1185">Reference proteome</keyword>
<dbReference type="EMBL" id="AEXL02000161">
    <property type="protein sequence ID" value="EIJ65026.1"/>
    <property type="molecule type" value="Genomic_DNA"/>
</dbReference>
<name>I3CZY3_9ARCH</name>
<sequence length="141" mass="16260">MSEEDIKFPDVNYGENNKEQYNELTISEWSPFFGHNFWEIFIFSMAYGFTKNLEPSEPTGKGTLNAKMFSPPVRHLMRALAIKHFGDINVIKDSNKVVKICEKYANAGFQEVYAKIKNRPSEKPLEGIFTDMINEVVRNSN</sequence>
<evidence type="ECO:0000313" key="1">
    <source>
        <dbReference type="EMBL" id="EIJ65026.1"/>
    </source>
</evidence>
<comment type="caution">
    <text evidence="1">The sequence shown here is derived from an EMBL/GenBank/DDBJ whole genome shotgun (WGS) entry which is preliminary data.</text>
</comment>
<organism evidence="1 2">
    <name type="scientific">Candidatus Nitrosopumilus salarius BD31</name>
    <dbReference type="NCBI Taxonomy" id="859350"/>
    <lineage>
        <taxon>Archaea</taxon>
        <taxon>Nitrososphaerota</taxon>
        <taxon>Nitrososphaeria</taxon>
        <taxon>Nitrosopumilales</taxon>
        <taxon>Nitrosopumilaceae</taxon>
        <taxon>Nitrosopumilus</taxon>
    </lineage>
</organism>
<reference evidence="1 2" key="1">
    <citation type="journal article" date="2012" name="J. Bacteriol.">
        <title>Genome sequence of "Candidatus Nitrosopumilus salaria" BD31, an ammonia-oxidizing archaeon from the San Francisco Bay estuary.</title>
        <authorList>
            <person name="Mosier A.C."/>
            <person name="Allen E.E."/>
            <person name="Kim M."/>
            <person name="Ferriera S."/>
            <person name="Francis C.A."/>
        </authorList>
    </citation>
    <scope>NUCLEOTIDE SEQUENCE [LARGE SCALE GENOMIC DNA]</scope>
    <source>
        <strain evidence="1 2">BD31</strain>
    </source>
</reference>
<protein>
    <submittedName>
        <fullName evidence="1">Uncharacterized protein</fullName>
    </submittedName>
</protein>
<accession>I3CZY3</accession>
<dbReference type="Proteomes" id="UP000003423">
    <property type="component" value="Unassembled WGS sequence"/>
</dbReference>
<proteinExistence type="predicted"/>